<accession>A0A7W4W400</accession>
<keyword evidence="2 5" id="KW-0436">Ligase</keyword>
<evidence type="ECO:0000259" key="3">
    <source>
        <dbReference type="Pfam" id="PF00501"/>
    </source>
</evidence>
<dbReference type="EMBL" id="JACHWY010000001">
    <property type="protein sequence ID" value="MBB3046723.1"/>
    <property type="molecule type" value="Genomic_DNA"/>
</dbReference>
<dbReference type="EC" id="6.2.1.3" evidence="5"/>
<dbReference type="InterPro" id="IPR025110">
    <property type="entry name" value="AMP-bd_C"/>
</dbReference>
<comment type="caution">
    <text evidence="5">The sequence shown here is derived from an EMBL/GenBank/DDBJ whole genome shotgun (WGS) entry which is preliminary data.</text>
</comment>
<protein>
    <submittedName>
        <fullName evidence="5">Long-chain acyl-CoA synthetase</fullName>
        <ecNumber evidence="5">6.2.1.3</ecNumber>
    </submittedName>
</protein>
<dbReference type="Pfam" id="PF13193">
    <property type="entry name" value="AMP-binding_C"/>
    <property type="match status" value="1"/>
</dbReference>
<dbReference type="GO" id="GO:0004467">
    <property type="term" value="F:long-chain fatty acid-CoA ligase activity"/>
    <property type="evidence" value="ECO:0007669"/>
    <property type="project" value="UniProtKB-EC"/>
</dbReference>
<evidence type="ECO:0000313" key="5">
    <source>
        <dbReference type="EMBL" id="MBB3046723.1"/>
    </source>
</evidence>
<evidence type="ECO:0000313" key="6">
    <source>
        <dbReference type="Proteomes" id="UP000537130"/>
    </source>
</evidence>
<dbReference type="Gene3D" id="3.40.50.12780">
    <property type="entry name" value="N-terminal domain of ligase-like"/>
    <property type="match status" value="1"/>
</dbReference>
<dbReference type="InterPro" id="IPR000873">
    <property type="entry name" value="AMP-dep_synth/lig_dom"/>
</dbReference>
<dbReference type="GO" id="GO:0031956">
    <property type="term" value="F:medium-chain fatty acid-CoA ligase activity"/>
    <property type="evidence" value="ECO:0007669"/>
    <property type="project" value="TreeGrafter"/>
</dbReference>
<proteinExistence type="inferred from homology"/>
<sequence>MSANETFQQACAAAPVGMEIAAIARMAPERVAIRSEHGDRDFQTLNQRANQIAHCLRTAGLKPGDPVALVCGNRPEFVEVVMATHRLGLRLTPVNWHLKAEEIAYIVDDCEAKALFADIRVAEAAISAAQASSNLRLSLAIGGEISGFEGLDAAIAELPGEDIEAPARGSVMQYTSGTTGRPKGVLRKQADPAKAAEMQQLITAVFQYQPESGSDCSLATGPLYHAGPFNLCMLTPLTAGIGIVLMDKWEPEQTLSLIAEHRVTHSFFVPTMFSRLLQLPESTRSRYDLSSLRFVIHGAAPCPPSVKQQMMDWFGPIIWELFAGTEGPGTFVSPQEWLAKPGTVGKPGPDQVRILDELGNPVASGEEGEIWMINPPDSQFEYFKAPEKTAAAQRDGYYTAGDIGYLDEDGYLFLTGRSAETIISGGVNIYPQEIDDVLTQHPAVADVACVGVPSEEWGEEVKALVQLNPGTVADESLSEALRDFCAQHLSRQKVPRSVDYLDEIPRSEAGKVYRKALRDRYWGDRKI</sequence>
<dbReference type="AlphaFoldDB" id="A0A7W4W400"/>
<evidence type="ECO:0000259" key="4">
    <source>
        <dbReference type="Pfam" id="PF13193"/>
    </source>
</evidence>
<name>A0A7W4W400_9GAMM</name>
<dbReference type="Gene3D" id="3.30.300.30">
    <property type="match status" value="1"/>
</dbReference>
<feature type="domain" description="AMP-binding enzyme C-terminal" evidence="4">
    <location>
        <begin position="433"/>
        <end position="511"/>
    </location>
</feature>
<evidence type="ECO:0000256" key="1">
    <source>
        <dbReference type="ARBA" id="ARBA00006432"/>
    </source>
</evidence>
<keyword evidence="6" id="KW-1185">Reference proteome</keyword>
<dbReference type="InterPro" id="IPR042099">
    <property type="entry name" value="ANL_N_sf"/>
</dbReference>
<dbReference type="InterPro" id="IPR045851">
    <property type="entry name" value="AMP-bd_C_sf"/>
</dbReference>
<dbReference type="PROSITE" id="PS00455">
    <property type="entry name" value="AMP_BINDING"/>
    <property type="match status" value="1"/>
</dbReference>
<dbReference type="PANTHER" id="PTHR43201:SF5">
    <property type="entry name" value="MEDIUM-CHAIN ACYL-COA LIGASE ACSF2, MITOCHONDRIAL"/>
    <property type="match status" value="1"/>
</dbReference>
<gene>
    <name evidence="5" type="ORF">FHR99_000959</name>
</gene>
<comment type="similarity">
    <text evidence="1">Belongs to the ATP-dependent AMP-binding enzyme family.</text>
</comment>
<organism evidence="5 6">
    <name type="scientific">Litorivivens lipolytica</name>
    <dbReference type="NCBI Taxonomy" id="1524264"/>
    <lineage>
        <taxon>Bacteria</taxon>
        <taxon>Pseudomonadati</taxon>
        <taxon>Pseudomonadota</taxon>
        <taxon>Gammaproteobacteria</taxon>
        <taxon>Litorivivens</taxon>
    </lineage>
</organism>
<dbReference type="Pfam" id="PF00501">
    <property type="entry name" value="AMP-binding"/>
    <property type="match status" value="1"/>
</dbReference>
<dbReference type="PANTHER" id="PTHR43201">
    <property type="entry name" value="ACYL-COA SYNTHETASE"/>
    <property type="match status" value="1"/>
</dbReference>
<dbReference type="RefSeq" id="WP_343067390.1">
    <property type="nucleotide sequence ID" value="NZ_JACHWY010000001.1"/>
</dbReference>
<dbReference type="SUPFAM" id="SSF56801">
    <property type="entry name" value="Acetyl-CoA synthetase-like"/>
    <property type="match status" value="1"/>
</dbReference>
<dbReference type="Proteomes" id="UP000537130">
    <property type="component" value="Unassembled WGS sequence"/>
</dbReference>
<reference evidence="5 6" key="1">
    <citation type="submission" date="2020-08" db="EMBL/GenBank/DDBJ databases">
        <title>Genomic Encyclopedia of Type Strains, Phase III (KMG-III): the genomes of soil and plant-associated and newly described type strains.</title>
        <authorList>
            <person name="Whitman W."/>
        </authorList>
    </citation>
    <scope>NUCLEOTIDE SEQUENCE [LARGE SCALE GENOMIC DNA]</scope>
    <source>
        <strain evidence="5 6">CECT 8654</strain>
    </source>
</reference>
<evidence type="ECO:0000256" key="2">
    <source>
        <dbReference type="ARBA" id="ARBA00022598"/>
    </source>
</evidence>
<dbReference type="InterPro" id="IPR020845">
    <property type="entry name" value="AMP-binding_CS"/>
</dbReference>
<feature type="domain" description="AMP-dependent synthetase/ligase" evidence="3">
    <location>
        <begin position="24"/>
        <end position="373"/>
    </location>
</feature>